<name>A0A2S9GUP8_9BURK</name>
<organism evidence="1 2">
    <name type="scientific">Solimicrobium silvestre</name>
    <dbReference type="NCBI Taxonomy" id="2099400"/>
    <lineage>
        <taxon>Bacteria</taxon>
        <taxon>Pseudomonadati</taxon>
        <taxon>Pseudomonadota</taxon>
        <taxon>Betaproteobacteria</taxon>
        <taxon>Burkholderiales</taxon>
        <taxon>Oxalobacteraceae</taxon>
        <taxon>Solimicrobium</taxon>
    </lineage>
</organism>
<dbReference type="RefSeq" id="WP_165795035.1">
    <property type="nucleotide sequence ID" value="NZ_PUGF01000023.1"/>
</dbReference>
<comment type="caution">
    <text evidence="1">The sequence shown here is derived from an EMBL/GenBank/DDBJ whole genome shotgun (WGS) entry which is preliminary data.</text>
</comment>
<dbReference type="EMBL" id="PUGF01000023">
    <property type="protein sequence ID" value="PRC91431.1"/>
    <property type="molecule type" value="Genomic_DNA"/>
</dbReference>
<evidence type="ECO:0000313" key="2">
    <source>
        <dbReference type="Proteomes" id="UP000237839"/>
    </source>
</evidence>
<evidence type="ECO:0000313" key="1">
    <source>
        <dbReference type="EMBL" id="PRC91431.1"/>
    </source>
</evidence>
<reference evidence="1 2" key="1">
    <citation type="submission" date="2018-02" db="EMBL/GenBank/DDBJ databases">
        <title>Solimicrobium silvestre gen. nov., sp. nov., isolated from alpine forest soil.</title>
        <authorList>
            <person name="Margesin R."/>
            <person name="Albuquerque L."/>
            <person name="Zhang D.-C."/>
            <person name="Froufe H.J.C."/>
            <person name="Severino R."/>
            <person name="Roxo I."/>
            <person name="Egas C."/>
            <person name="Da Costa M.S."/>
        </authorList>
    </citation>
    <scope>NUCLEOTIDE SEQUENCE [LARGE SCALE GENOMIC DNA]</scope>
    <source>
        <strain evidence="1 2">S20-91</strain>
    </source>
</reference>
<sequence length="51" mass="5740">MTESYLYGGAQSAQIGQVYYKPNFIPYQPPPYPSYATEQTTGISVIYNLKT</sequence>
<keyword evidence="2" id="KW-1185">Reference proteome</keyword>
<dbReference type="Proteomes" id="UP000237839">
    <property type="component" value="Unassembled WGS sequence"/>
</dbReference>
<dbReference type="AlphaFoldDB" id="A0A2S9GUP8"/>
<accession>A0A2S9GUP8</accession>
<gene>
    <name evidence="1" type="ORF">S2091_3846</name>
</gene>
<proteinExistence type="predicted"/>
<protein>
    <submittedName>
        <fullName evidence="1">Uncharacterized protein</fullName>
    </submittedName>
</protein>